<evidence type="ECO:0000256" key="9">
    <source>
        <dbReference type="ARBA" id="ARBA00023186"/>
    </source>
</evidence>
<dbReference type="Gene3D" id="2.50.20.10">
    <property type="entry name" value="Lipoprotein localisation LolA/LolB/LppX"/>
    <property type="match status" value="1"/>
</dbReference>
<dbReference type="InterPro" id="IPR004564">
    <property type="entry name" value="OM_lipoprot_carrier_LolA-like"/>
</dbReference>
<keyword evidence="9 10" id="KW-0143">Chaperone</keyword>
<evidence type="ECO:0000256" key="8">
    <source>
        <dbReference type="ARBA" id="ARBA00022927"/>
    </source>
</evidence>
<dbReference type="GO" id="GO:0030288">
    <property type="term" value="C:outer membrane-bounded periplasmic space"/>
    <property type="evidence" value="ECO:0007669"/>
    <property type="project" value="TreeGrafter"/>
</dbReference>
<evidence type="ECO:0000256" key="1">
    <source>
        <dbReference type="ARBA" id="ARBA00004418"/>
    </source>
</evidence>
<keyword evidence="5 10" id="KW-0813">Transport</keyword>
<dbReference type="PANTHER" id="PTHR35869">
    <property type="entry name" value="OUTER-MEMBRANE LIPOPROTEIN CARRIER PROTEIN"/>
    <property type="match status" value="1"/>
</dbReference>
<comment type="function">
    <text evidence="10">Participates in the translocation of lipoproteins from the inner membrane to the outer membrane. Only forms a complex with a lipoprotein if the residue after the N-terminal Cys is not an aspartate (The Asp acts as a targeting signal to indicate that the lipoprotein should stay in the inner membrane).</text>
</comment>
<comment type="similarity">
    <text evidence="2 10">Belongs to the LolA family.</text>
</comment>
<keyword evidence="8 10" id="KW-0653">Protein transport</keyword>
<dbReference type="CDD" id="cd16325">
    <property type="entry name" value="LolA"/>
    <property type="match status" value="1"/>
</dbReference>
<dbReference type="Proteomes" id="UP000067325">
    <property type="component" value="Chromosome"/>
</dbReference>
<evidence type="ECO:0000313" key="11">
    <source>
        <dbReference type="EMBL" id="AIN47239.1"/>
    </source>
</evidence>
<keyword evidence="11" id="KW-0449">Lipoprotein</keyword>
<evidence type="ECO:0000313" key="12">
    <source>
        <dbReference type="Proteomes" id="UP000067325"/>
    </source>
</evidence>
<evidence type="ECO:0000256" key="3">
    <source>
        <dbReference type="ARBA" id="ARBA00011245"/>
    </source>
</evidence>
<keyword evidence="6" id="KW-0732">Signal</keyword>
<reference evidence="11 12" key="1">
    <citation type="journal article" date="2014" name="MBio">
        <title>Differential genome evolution between companion symbionts in an insect-bacterial symbiosis.</title>
        <authorList>
            <person name="Bennett G.M."/>
            <person name="McCutcheon J.P."/>
            <person name="MacDonald B.R."/>
            <person name="Romanovicz D."/>
            <person name="Moran N.A."/>
        </authorList>
    </citation>
    <scope>NUCLEOTIDE SEQUENCE [LARGE SCALE GENOMIC DNA]</scope>
    <source>
        <strain evidence="11 12">BGSS</strain>
    </source>
</reference>
<evidence type="ECO:0000256" key="2">
    <source>
        <dbReference type="ARBA" id="ARBA00007615"/>
    </source>
</evidence>
<evidence type="ECO:0000256" key="6">
    <source>
        <dbReference type="ARBA" id="ARBA00022729"/>
    </source>
</evidence>
<sequence length="191" mass="22020">MIIPSVFPNPNSINTLQNRLTKNNSFFANFHQIVTNANNVIVQKSEGQIWVKYPNCFKIHIISPDESILISDGKTLWFYNPLVEQVIANSLKDITNNTPFLLITGNRTSDWRQYNIKQTNNHFLLLPKSNNSNYKKITITITIDGTIQSFSILEQSGLCHTYKFYQQQQSLMDVTIFNFKLPSGVMLDDQR</sequence>
<dbReference type="AlphaFoldDB" id="A0A088MYF6"/>
<dbReference type="GO" id="GO:0044874">
    <property type="term" value="P:lipoprotein localization to outer membrane"/>
    <property type="evidence" value="ECO:0007669"/>
    <property type="project" value="UniProtKB-UniRule"/>
</dbReference>
<dbReference type="InterPro" id="IPR029046">
    <property type="entry name" value="LolA/LolB/LppX"/>
</dbReference>
<proteinExistence type="inferred from homology"/>
<dbReference type="InterPro" id="IPR018323">
    <property type="entry name" value="OM_lipoprot_carrier_LolA_Pbac"/>
</dbReference>
<keyword evidence="7 10" id="KW-0574">Periplasm</keyword>
<dbReference type="eggNOG" id="COG2834">
    <property type="taxonomic scope" value="Bacteria"/>
</dbReference>
<dbReference type="EMBL" id="CP008985">
    <property type="protein sequence ID" value="AIN47239.1"/>
    <property type="molecule type" value="Genomic_DNA"/>
</dbReference>
<evidence type="ECO:0000256" key="4">
    <source>
        <dbReference type="ARBA" id="ARBA00014035"/>
    </source>
</evidence>
<comment type="subunit">
    <text evidence="3 10">Monomer.</text>
</comment>
<name>A0A088MYF6_9GAMM</name>
<comment type="subcellular location">
    <subcellularLocation>
        <location evidence="1 10">Periplasm</location>
    </subcellularLocation>
</comment>
<dbReference type="GO" id="GO:0042953">
    <property type="term" value="P:lipoprotein transport"/>
    <property type="evidence" value="ECO:0007669"/>
    <property type="project" value="InterPro"/>
</dbReference>
<dbReference type="PANTHER" id="PTHR35869:SF1">
    <property type="entry name" value="OUTER-MEMBRANE LIPOPROTEIN CARRIER PROTEIN"/>
    <property type="match status" value="1"/>
</dbReference>
<dbReference type="SUPFAM" id="SSF89392">
    <property type="entry name" value="Prokaryotic lipoproteins and lipoprotein localization factors"/>
    <property type="match status" value="1"/>
</dbReference>
<accession>A0A088MYF6</accession>
<dbReference type="HAMAP" id="MF_00240">
    <property type="entry name" value="LolA"/>
    <property type="match status" value="1"/>
</dbReference>
<dbReference type="NCBIfam" id="TIGR00547">
    <property type="entry name" value="lolA"/>
    <property type="match status" value="1"/>
</dbReference>
<gene>
    <name evidence="10" type="primary">lolA</name>
    <name evidence="11" type="ORF">IM45_731</name>
</gene>
<dbReference type="KEGG" id="bcib:IM45_731"/>
<organism evidence="11 12">
    <name type="scientific">Candidatus Palibaumannia cicadellinicola</name>
    <dbReference type="NCBI Taxonomy" id="186490"/>
    <lineage>
        <taxon>Bacteria</taxon>
        <taxon>Pseudomonadati</taxon>
        <taxon>Pseudomonadota</taxon>
        <taxon>Gammaproteobacteria</taxon>
        <taxon>Candidatus Palibaumannia</taxon>
    </lineage>
</organism>
<evidence type="ECO:0000256" key="7">
    <source>
        <dbReference type="ARBA" id="ARBA00022764"/>
    </source>
</evidence>
<evidence type="ECO:0000256" key="5">
    <source>
        <dbReference type="ARBA" id="ARBA00022448"/>
    </source>
</evidence>
<dbReference type="Pfam" id="PF03548">
    <property type="entry name" value="LolA"/>
    <property type="match status" value="1"/>
</dbReference>
<protein>
    <recommendedName>
        <fullName evidence="4 10">Outer-membrane lipoprotein carrier protein</fullName>
    </recommendedName>
</protein>
<evidence type="ECO:0000256" key="10">
    <source>
        <dbReference type="HAMAP-Rule" id="MF_00240"/>
    </source>
</evidence>